<gene>
    <name evidence="2" type="ORF">G7Z17_g5526</name>
</gene>
<evidence type="ECO:0000256" key="1">
    <source>
        <dbReference type="SAM" id="Coils"/>
    </source>
</evidence>
<name>A0A9P5HCT8_9HYPO</name>
<feature type="coiled-coil region" evidence="1">
    <location>
        <begin position="165"/>
        <end position="192"/>
    </location>
</feature>
<comment type="caution">
    <text evidence="2">The sequence shown here is derived from an EMBL/GenBank/DDBJ whole genome shotgun (WGS) entry which is preliminary data.</text>
</comment>
<sequence>MATPAYHNGPTAEMPMSGGDDHHCLIRILESNQSLYELCQELPALADKLEELDRNASGGGVNTSPVARMGRDVIKYIILGTVAYDDRQPSRWYPNPQQGEKEVDAKRKFLRGNVDLTLEEMNRREEQVQMLSDDNRELDRMDAKMLIMERDRADLHSSFTASRILRRLNQSKRELEETLKILREQTKIAKTALAINEMCLK</sequence>
<keyword evidence="1" id="KW-0175">Coiled coil</keyword>
<dbReference type="Proteomes" id="UP000722485">
    <property type="component" value="Unassembled WGS sequence"/>
</dbReference>
<evidence type="ECO:0000313" key="2">
    <source>
        <dbReference type="EMBL" id="KAF7550741.1"/>
    </source>
</evidence>
<organism evidence="2 3">
    <name type="scientific">Cylindrodendrum hubeiense</name>
    <dbReference type="NCBI Taxonomy" id="595255"/>
    <lineage>
        <taxon>Eukaryota</taxon>
        <taxon>Fungi</taxon>
        <taxon>Dikarya</taxon>
        <taxon>Ascomycota</taxon>
        <taxon>Pezizomycotina</taxon>
        <taxon>Sordariomycetes</taxon>
        <taxon>Hypocreomycetidae</taxon>
        <taxon>Hypocreales</taxon>
        <taxon>Nectriaceae</taxon>
        <taxon>Cylindrodendrum</taxon>
    </lineage>
</organism>
<accession>A0A9P5HCT8</accession>
<keyword evidence="3" id="KW-1185">Reference proteome</keyword>
<dbReference type="AlphaFoldDB" id="A0A9P5HCT8"/>
<protein>
    <submittedName>
        <fullName evidence="2">Uncharacterized protein</fullName>
    </submittedName>
</protein>
<dbReference type="OrthoDB" id="5220943at2759"/>
<proteinExistence type="predicted"/>
<reference evidence="2" key="1">
    <citation type="submission" date="2020-03" db="EMBL/GenBank/DDBJ databases">
        <title>Draft Genome Sequence of Cylindrodendrum hubeiense.</title>
        <authorList>
            <person name="Buettner E."/>
            <person name="Kellner H."/>
        </authorList>
    </citation>
    <scope>NUCLEOTIDE SEQUENCE</scope>
    <source>
        <strain evidence="2">IHI 201604</strain>
    </source>
</reference>
<evidence type="ECO:0000313" key="3">
    <source>
        <dbReference type="Proteomes" id="UP000722485"/>
    </source>
</evidence>
<dbReference type="EMBL" id="JAANBB010000092">
    <property type="protein sequence ID" value="KAF7550741.1"/>
    <property type="molecule type" value="Genomic_DNA"/>
</dbReference>